<sequence>MSAKVLIVGGGILGSMHAFHAVQSGHTVVQLEREADARGASVRNFGLVWVSGRATGADLELSLRARELWERVAESVPGTGFRPNGSLTVVTDPAELAVLEQVCARSDAGLRGFELLDAEGVREHNPAVRGDVLAGMLCRQDAAVEPRLVPRAIRAELEKSGRYEFHAGVEIAAVDDVPSGVLLRDSTGKTWSADQAIVCTGAWHNGVAAPWLRDVETVPVRRVRLHMMQTESLGETLTTSVADADSLRYYPGFDVPALSVMPAQEPSARQWGMQLLMVQRNNGGLTIGDTHMYDEPFGFDVEERPYELLARKAERVLGHRIPRIERRWTGVYSQLAPGVGDSVSGAVGQGIYYHREVVPDVRLVTGPGGRGMTHSPAIAEQTFKAAGLL</sequence>
<dbReference type="Gene3D" id="3.50.50.60">
    <property type="entry name" value="FAD/NAD(P)-binding domain"/>
    <property type="match status" value="1"/>
</dbReference>
<evidence type="ECO:0000256" key="3">
    <source>
        <dbReference type="ARBA" id="ARBA00022630"/>
    </source>
</evidence>
<keyword evidence="3" id="KW-0285">Flavoprotein</keyword>
<evidence type="ECO:0000259" key="5">
    <source>
        <dbReference type="Pfam" id="PF01266"/>
    </source>
</evidence>
<dbReference type="SUPFAM" id="SSF51905">
    <property type="entry name" value="FAD/NAD(P)-binding domain"/>
    <property type="match status" value="1"/>
</dbReference>
<feature type="domain" description="FAD dependent oxidoreductase" evidence="5">
    <location>
        <begin position="4"/>
        <end position="382"/>
    </location>
</feature>
<dbReference type="InterPro" id="IPR006076">
    <property type="entry name" value="FAD-dep_OxRdtase"/>
</dbReference>
<evidence type="ECO:0000256" key="4">
    <source>
        <dbReference type="ARBA" id="ARBA00023002"/>
    </source>
</evidence>
<dbReference type="EMBL" id="CP090958">
    <property type="protein sequence ID" value="WGW13923.1"/>
    <property type="molecule type" value="Genomic_DNA"/>
</dbReference>
<comment type="cofactor">
    <cofactor evidence="1">
        <name>FAD</name>
        <dbReference type="ChEBI" id="CHEBI:57692"/>
    </cofactor>
</comment>
<organism evidence="6 7">
    <name type="scientific">Saxibacter everestensis</name>
    <dbReference type="NCBI Taxonomy" id="2909229"/>
    <lineage>
        <taxon>Bacteria</taxon>
        <taxon>Bacillati</taxon>
        <taxon>Actinomycetota</taxon>
        <taxon>Actinomycetes</taxon>
        <taxon>Micrococcales</taxon>
        <taxon>Brevibacteriaceae</taxon>
        <taxon>Saxibacter</taxon>
    </lineage>
</organism>
<dbReference type="PANTHER" id="PTHR13847:SF286">
    <property type="entry name" value="D-AMINO ACID DEHYDROGENASE"/>
    <property type="match status" value="1"/>
</dbReference>
<dbReference type="InterPro" id="IPR036188">
    <property type="entry name" value="FAD/NAD-bd_sf"/>
</dbReference>
<evidence type="ECO:0000313" key="6">
    <source>
        <dbReference type="EMBL" id="WGW13923.1"/>
    </source>
</evidence>
<protein>
    <submittedName>
        <fullName evidence="6">FAD-dependent oxidoreductase</fullName>
    </submittedName>
</protein>
<dbReference type="Gene3D" id="3.30.9.10">
    <property type="entry name" value="D-Amino Acid Oxidase, subunit A, domain 2"/>
    <property type="match status" value="1"/>
</dbReference>
<comment type="similarity">
    <text evidence="2">Belongs to the DadA oxidoreductase family.</text>
</comment>
<gene>
    <name evidence="6" type="ORF">LWF01_09350</name>
</gene>
<accession>A0ABY8QYD9</accession>
<proteinExistence type="inferred from homology"/>
<keyword evidence="4" id="KW-0560">Oxidoreductase</keyword>
<dbReference type="Proteomes" id="UP001209083">
    <property type="component" value="Chromosome"/>
</dbReference>
<dbReference type="PANTHER" id="PTHR13847">
    <property type="entry name" value="SARCOSINE DEHYDROGENASE-RELATED"/>
    <property type="match status" value="1"/>
</dbReference>
<reference evidence="6 7" key="1">
    <citation type="submission" date="2023-05" db="EMBL/GenBank/DDBJ databases">
        <title>Lithophilousrod everest ZFBP1038 complete genpme.</title>
        <authorList>
            <person name="Tian M."/>
        </authorList>
    </citation>
    <scope>NUCLEOTIDE SEQUENCE [LARGE SCALE GENOMIC DNA]</scope>
    <source>
        <strain evidence="6 7">ZFBP1038</strain>
    </source>
</reference>
<evidence type="ECO:0000256" key="2">
    <source>
        <dbReference type="ARBA" id="ARBA00009410"/>
    </source>
</evidence>
<evidence type="ECO:0000313" key="7">
    <source>
        <dbReference type="Proteomes" id="UP001209083"/>
    </source>
</evidence>
<dbReference type="RefSeq" id="WP_349640746.1">
    <property type="nucleotide sequence ID" value="NZ_CP090958.1"/>
</dbReference>
<name>A0ABY8QYD9_9MICO</name>
<dbReference type="Pfam" id="PF01266">
    <property type="entry name" value="DAO"/>
    <property type="match status" value="1"/>
</dbReference>
<keyword evidence="7" id="KW-1185">Reference proteome</keyword>
<evidence type="ECO:0000256" key="1">
    <source>
        <dbReference type="ARBA" id="ARBA00001974"/>
    </source>
</evidence>